<feature type="domain" description="Sodium/calcium exchanger membrane region" evidence="6">
    <location>
        <begin position="10"/>
        <end position="124"/>
    </location>
</feature>
<keyword evidence="4 5" id="KW-0472">Membrane</keyword>
<evidence type="ECO:0000256" key="3">
    <source>
        <dbReference type="ARBA" id="ARBA00022989"/>
    </source>
</evidence>
<evidence type="ECO:0000256" key="2">
    <source>
        <dbReference type="ARBA" id="ARBA00022692"/>
    </source>
</evidence>
<feature type="transmembrane region" description="Helical" evidence="5">
    <location>
        <begin position="252"/>
        <end position="273"/>
    </location>
</feature>
<dbReference type="EMBL" id="FOZW01000010">
    <property type="protein sequence ID" value="SFT10270.1"/>
    <property type="molecule type" value="Genomic_DNA"/>
</dbReference>
<dbReference type="InterPro" id="IPR044880">
    <property type="entry name" value="NCX_ion-bd_dom_sf"/>
</dbReference>
<feature type="transmembrane region" description="Helical" evidence="5">
    <location>
        <begin position="134"/>
        <end position="152"/>
    </location>
</feature>
<evidence type="ECO:0000256" key="1">
    <source>
        <dbReference type="ARBA" id="ARBA00004141"/>
    </source>
</evidence>
<feature type="transmembrane region" description="Helical" evidence="5">
    <location>
        <begin position="193"/>
        <end position="211"/>
    </location>
</feature>
<sequence>MISSLSLPLLLAVFAVAGAIVVAVSVRATSLADLIADRTRMGEALAGGVLLGGATSLSGVVVSVTGAAGGDASFAVSNAVGGIAAQTLFLAIADLLHRRANLEHAAAEPANLFQAVMLMLLLSLPLAAMAGPELTFLGIHPISPLMLIAYIAGVKLSASVREAPMWQPVETSDTRHDEPDDENDPHAPVLKPALIFAALVAIMGLCGWAISQVGGAFITRFGLGSSLVGALITATVTSLPELITTLVAVRRGALQLAVGGIIGGNTFDTLFLVFSDVAYREGSLYHHMTQTDVYWLATGLIMTAILLGGLILRQREGPARIGIESVLLMGVYACAVAVAVIAP</sequence>
<evidence type="ECO:0000256" key="5">
    <source>
        <dbReference type="SAM" id="Phobius"/>
    </source>
</evidence>
<feature type="transmembrane region" description="Helical" evidence="5">
    <location>
        <begin position="109"/>
        <end position="128"/>
    </location>
</feature>
<dbReference type="Proteomes" id="UP000199392">
    <property type="component" value="Unassembled WGS sequence"/>
</dbReference>
<evidence type="ECO:0000259" key="6">
    <source>
        <dbReference type="Pfam" id="PF01699"/>
    </source>
</evidence>
<dbReference type="OrthoDB" id="153124at2"/>
<dbReference type="RefSeq" id="WP_092427811.1">
    <property type="nucleotide sequence ID" value="NZ_FNCL01000010.1"/>
</dbReference>
<comment type="subcellular location">
    <subcellularLocation>
        <location evidence="1">Membrane</location>
        <topology evidence="1">Multi-pass membrane protein</topology>
    </subcellularLocation>
</comment>
<proteinExistence type="predicted"/>
<dbReference type="PANTHER" id="PTHR10846">
    <property type="entry name" value="SODIUM/POTASSIUM/CALCIUM EXCHANGER"/>
    <property type="match status" value="1"/>
</dbReference>
<dbReference type="PANTHER" id="PTHR10846:SF8">
    <property type="entry name" value="INNER MEMBRANE PROTEIN YRBG"/>
    <property type="match status" value="1"/>
</dbReference>
<dbReference type="AlphaFoldDB" id="A0A1I6V9I8"/>
<feature type="transmembrane region" description="Helical" evidence="5">
    <location>
        <begin position="6"/>
        <end position="24"/>
    </location>
</feature>
<feature type="transmembrane region" description="Helical" evidence="5">
    <location>
        <begin position="45"/>
        <end position="68"/>
    </location>
</feature>
<feature type="transmembrane region" description="Helical" evidence="5">
    <location>
        <begin position="293"/>
        <end position="312"/>
    </location>
</feature>
<feature type="transmembrane region" description="Helical" evidence="5">
    <location>
        <begin position="217"/>
        <end position="240"/>
    </location>
</feature>
<keyword evidence="8" id="KW-1185">Reference proteome</keyword>
<dbReference type="STRING" id="311180.SAMN04488050_11097"/>
<feature type="transmembrane region" description="Helical" evidence="5">
    <location>
        <begin position="321"/>
        <end position="342"/>
    </location>
</feature>
<name>A0A1I6V9I8_9RHOB</name>
<organism evidence="7 8">
    <name type="scientific">Alloyangia pacifica</name>
    <dbReference type="NCBI Taxonomy" id="311180"/>
    <lineage>
        <taxon>Bacteria</taxon>
        <taxon>Pseudomonadati</taxon>
        <taxon>Pseudomonadota</taxon>
        <taxon>Alphaproteobacteria</taxon>
        <taxon>Rhodobacterales</taxon>
        <taxon>Roseobacteraceae</taxon>
        <taxon>Alloyangia</taxon>
    </lineage>
</organism>
<dbReference type="Pfam" id="PF01699">
    <property type="entry name" value="Na_Ca_ex"/>
    <property type="match status" value="2"/>
</dbReference>
<evidence type="ECO:0000313" key="7">
    <source>
        <dbReference type="EMBL" id="SFT10270.1"/>
    </source>
</evidence>
<evidence type="ECO:0000256" key="4">
    <source>
        <dbReference type="ARBA" id="ARBA00023136"/>
    </source>
</evidence>
<feature type="transmembrane region" description="Helical" evidence="5">
    <location>
        <begin position="74"/>
        <end position="97"/>
    </location>
</feature>
<dbReference type="GO" id="GO:0008273">
    <property type="term" value="F:calcium, potassium:sodium antiporter activity"/>
    <property type="evidence" value="ECO:0007669"/>
    <property type="project" value="TreeGrafter"/>
</dbReference>
<keyword evidence="2 5" id="KW-0812">Transmembrane</keyword>
<dbReference type="Gene3D" id="1.20.1420.30">
    <property type="entry name" value="NCX, central ion-binding region"/>
    <property type="match status" value="1"/>
</dbReference>
<dbReference type="InterPro" id="IPR004481">
    <property type="entry name" value="K/Na/Ca-exchanger"/>
</dbReference>
<dbReference type="GO" id="GO:0006874">
    <property type="term" value="P:intracellular calcium ion homeostasis"/>
    <property type="evidence" value="ECO:0007669"/>
    <property type="project" value="TreeGrafter"/>
</dbReference>
<reference evidence="8" key="1">
    <citation type="submission" date="2016-10" db="EMBL/GenBank/DDBJ databases">
        <authorList>
            <person name="Varghese N."/>
            <person name="Submissions S."/>
        </authorList>
    </citation>
    <scope>NUCLEOTIDE SEQUENCE [LARGE SCALE GENOMIC DNA]</scope>
    <source>
        <strain evidence="8">DSM 26894</strain>
    </source>
</reference>
<keyword evidence="3 5" id="KW-1133">Transmembrane helix</keyword>
<evidence type="ECO:0000313" key="8">
    <source>
        <dbReference type="Proteomes" id="UP000199392"/>
    </source>
</evidence>
<dbReference type="InterPro" id="IPR004837">
    <property type="entry name" value="NaCa_Exmemb"/>
</dbReference>
<gene>
    <name evidence="7" type="ORF">SAMN04488050_11097</name>
</gene>
<dbReference type="GO" id="GO:0005886">
    <property type="term" value="C:plasma membrane"/>
    <property type="evidence" value="ECO:0007669"/>
    <property type="project" value="TreeGrafter"/>
</dbReference>
<dbReference type="GO" id="GO:0005262">
    <property type="term" value="F:calcium channel activity"/>
    <property type="evidence" value="ECO:0007669"/>
    <property type="project" value="TreeGrafter"/>
</dbReference>
<protein>
    <submittedName>
        <fullName evidence="7">Cation:H+ antiporter</fullName>
    </submittedName>
</protein>
<feature type="domain" description="Sodium/calcium exchanger membrane region" evidence="6">
    <location>
        <begin position="194"/>
        <end position="339"/>
    </location>
</feature>
<accession>A0A1I6V9I8</accession>